<evidence type="ECO:0000313" key="2">
    <source>
        <dbReference type="EMBL" id="KKK67352.1"/>
    </source>
</evidence>
<gene>
    <name evidence="2" type="ORF">LCGC14_2954940</name>
</gene>
<feature type="non-terminal residue" evidence="2">
    <location>
        <position position="1"/>
    </location>
</feature>
<keyword evidence="1" id="KW-0472">Membrane</keyword>
<name>A0A0F8XDU6_9ZZZZ</name>
<dbReference type="AlphaFoldDB" id="A0A0F8XDU6"/>
<proteinExistence type="predicted"/>
<keyword evidence="1" id="KW-1133">Transmembrane helix</keyword>
<evidence type="ECO:0000256" key="1">
    <source>
        <dbReference type="SAM" id="Phobius"/>
    </source>
</evidence>
<comment type="caution">
    <text evidence="2">The sequence shown here is derived from an EMBL/GenBank/DDBJ whole genome shotgun (WGS) entry which is preliminary data.</text>
</comment>
<reference evidence="2" key="1">
    <citation type="journal article" date="2015" name="Nature">
        <title>Complex archaea that bridge the gap between prokaryotes and eukaryotes.</title>
        <authorList>
            <person name="Spang A."/>
            <person name="Saw J.H."/>
            <person name="Jorgensen S.L."/>
            <person name="Zaremba-Niedzwiedzka K."/>
            <person name="Martijn J."/>
            <person name="Lind A.E."/>
            <person name="van Eijk R."/>
            <person name="Schleper C."/>
            <person name="Guy L."/>
            <person name="Ettema T.J."/>
        </authorList>
    </citation>
    <scope>NUCLEOTIDE SEQUENCE</scope>
</reference>
<sequence length="96" mass="10803">EYPFFPGIIRRHRACTPACCVVSSNYRTFNAHFSVGQAVGGLLFGVLSIVLALRLTRRLVKEKAMKDFLLTPDPTFRVPLSAHTSCNGWMGVYRRD</sequence>
<accession>A0A0F8XDU6</accession>
<keyword evidence="1" id="KW-0812">Transmembrane</keyword>
<organism evidence="2">
    <name type="scientific">marine sediment metagenome</name>
    <dbReference type="NCBI Taxonomy" id="412755"/>
    <lineage>
        <taxon>unclassified sequences</taxon>
        <taxon>metagenomes</taxon>
        <taxon>ecological metagenomes</taxon>
    </lineage>
</organism>
<dbReference type="EMBL" id="LAZR01059657">
    <property type="protein sequence ID" value="KKK67352.1"/>
    <property type="molecule type" value="Genomic_DNA"/>
</dbReference>
<feature type="transmembrane region" description="Helical" evidence="1">
    <location>
        <begin position="35"/>
        <end position="56"/>
    </location>
</feature>
<protein>
    <submittedName>
        <fullName evidence="2">Uncharacterized protein</fullName>
    </submittedName>
</protein>